<reference evidence="3 4" key="2">
    <citation type="submission" date="2016-08" db="EMBL/GenBank/DDBJ databases">
        <title>Pervasive Adenine N6-methylation of Active Genes in Fungi.</title>
        <authorList>
            <consortium name="DOE Joint Genome Institute"/>
            <person name="Mondo S.J."/>
            <person name="Dannebaum R.O."/>
            <person name="Kuo R.C."/>
            <person name="Labutti K."/>
            <person name="Haridas S."/>
            <person name="Kuo A."/>
            <person name="Salamov A."/>
            <person name="Ahrendt S.R."/>
            <person name="Lipzen A."/>
            <person name="Sullivan W."/>
            <person name="Andreopoulos W.B."/>
            <person name="Clum A."/>
            <person name="Lindquist E."/>
            <person name="Daum C."/>
            <person name="Ramamoorthy G.K."/>
            <person name="Gryganskyi A."/>
            <person name="Culley D."/>
            <person name="Magnuson J.K."/>
            <person name="James T.Y."/>
            <person name="O'Malley M.A."/>
            <person name="Stajich J.E."/>
            <person name="Spatafora J.W."/>
            <person name="Visel A."/>
            <person name="Grigoriev I.V."/>
        </authorList>
    </citation>
    <scope>NUCLEOTIDE SEQUENCE [LARGE SCALE GENOMIC DNA]</scope>
    <source>
        <strain evidence="4">finn</strain>
    </source>
</reference>
<dbReference type="Pfam" id="PF07713">
    <property type="entry name" value="DUF1604"/>
    <property type="match status" value="1"/>
</dbReference>
<organism evidence="3 4">
    <name type="scientific">Piromyces finnis</name>
    <dbReference type="NCBI Taxonomy" id="1754191"/>
    <lineage>
        <taxon>Eukaryota</taxon>
        <taxon>Fungi</taxon>
        <taxon>Fungi incertae sedis</taxon>
        <taxon>Chytridiomycota</taxon>
        <taxon>Chytridiomycota incertae sedis</taxon>
        <taxon>Neocallimastigomycetes</taxon>
        <taxon>Neocallimastigales</taxon>
        <taxon>Neocallimastigaceae</taxon>
        <taxon>Piromyces</taxon>
    </lineage>
</organism>
<reference evidence="3 4" key="1">
    <citation type="submission" date="2016-08" db="EMBL/GenBank/DDBJ databases">
        <title>Genomes of anaerobic fungi encode conserved fungal cellulosomes for biomass hydrolysis.</title>
        <authorList>
            <consortium name="DOE Joint Genome Institute"/>
            <person name="Haitjema C.H."/>
            <person name="Gilmore S.P."/>
            <person name="Henske J.K."/>
            <person name="Solomon K.V."/>
            <person name="De Groot R."/>
            <person name="Kuo A."/>
            <person name="Mondo S.J."/>
            <person name="Salamov A.A."/>
            <person name="Labutti K."/>
            <person name="Zhao Z."/>
            <person name="Chiniquy J."/>
            <person name="Barry K."/>
            <person name="Brewer H.M."/>
            <person name="Purvine S.O."/>
            <person name="Wright A.T."/>
            <person name="Boxma B."/>
            <person name="Van Alen T."/>
            <person name="Hackstein J.H."/>
            <person name="Baker S.E."/>
            <person name="Grigoriev I.V."/>
            <person name="O'Malley M.A."/>
        </authorList>
    </citation>
    <scope>NUCLEOTIDE SEQUENCE [LARGE SCALE GENOMIC DNA]</scope>
    <source>
        <strain evidence="4">finn</strain>
    </source>
</reference>
<dbReference type="Pfam" id="PF01585">
    <property type="entry name" value="G-patch"/>
    <property type="match status" value="1"/>
</dbReference>
<feature type="compositionally biased region" description="Acidic residues" evidence="1">
    <location>
        <begin position="667"/>
        <end position="682"/>
    </location>
</feature>
<feature type="compositionally biased region" description="Low complexity" evidence="1">
    <location>
        <begin position="882"/>
        <end position="895"/>
    </location>
</feature>
<dbReference type="InterPro" id="IPR000467">
    <property type="entry name" value="G_patch_dom"/>
</dbReference>
<dbReference type="Pfam" id="PF26093">
    <property type="entry name" value="HTH_TGH"/>
    <property type="match status" value="1"/>
</dbReference>
<name>A0A1Y1VIG8_9FUNG</name>
<dbReference type="InterPro" id="IPR011666">
    <property type="entry name" value="DUF1604"/>
</dbReference>
<keyword evidence="4" id="KW-1185">Reference proteome</keyword>
<feature type="region of interest" description="Disordered" evidence="1">
    <location>
        <begin position="724"/>
        <end position="743"/>
    </location>
</feature>
<dbReference type="GO" id="GO:0005634">
    <property type="term" value="C:nucleus"/>
    <property type="evidence" value="ECO:0007669"/>
    <property type="project" value="TreeGrafter"/>
</dbReference>
<sequence length="929" mass="106800">MESQEISFVILGTKQPDLEDVKKKDLNNYLPLWKQEVRDEKGRKRLHGAFKGGFSAGYFNTVGSKEGWTPTQFVSSRSNRQKINYKPEDFMDEEDLEDFNESKRLATTSNYDANAGQEELKARKQAILNSEENRNSIFGGLTEKILDDIIIPNTEPIGIKLLKSMGWREGQGIGARIHKKDTDDIYAEKYLFAPKDVAMISFDQKTNLFGIGFDPYKNAPEFRDNIYTQSHTNKKSEKESKKTLGFGVGIFEEEDDDIYGSGSIDNFNDTIDDTIMDDYEEKIVLGGNPQSFSKKLNGNNLYDERDQLNNRVKEKLQMCSDGTYPISGFIVSSSVEKIGKWFNPPVVPKTFIPYHKFKDTPNDTRSTQSTNNENQRSSLTADQRRDMLGEEKLKGPAQKTFMSSLSNADQYKLQNLIDDITRKREENSHDVPLQIPELKKEIALTALKGFMPFQNMPSKQERYKRFLEVKAGLAKDYMEFPEIYTNKEKSLEYNEFVKAAQIYQPLSNAMANRFTSASSTAPGTSSNKDDKKDEVVTIVRTVVDWQPSRLLCKRFNIANPHKGKSLEEIESGNKPDQIDDILDERTIQRLLQERDRDLGHKKVDAILEKGEERQRQKEEVNHENKPVKEENTNPYAEDEPSSTLTQEIDKAKVRPSMDIFNSIFNESDSDDDDSEDDQEENETQMKLPSNAEIITTAISINPNQDNQNNSSNIKIKDNVQENSNDIISSKHSSITEKPLSKIKDLNEAFEIIKNHKEKEKKSRKQDKRSSHKHSSKHHHHDSKHKKKKRKHHHSNDHSDSSDDESSEENSYSTEDESQTRSSTSHHHHHHHSRSSKRKRKSKNSHHHHRHSSLHSDDDDNDDRDKSTTKSQRKKKKKRHDSSSFSSDSESSVTSSEEVEWVEKSQNTIPVITTTTKKTKYKRPTALDFM</sequence>
<feature type="compositionally biased region" description="Basic residues" evidence="1">
    <location>
        <begin position="870"/>
        <end position="879"/>
    </location>
</feature>
<evidence type="ECO:0000313" key="3">
    <source>
        <dbReference type="EMBL" id="ORX56488.1"/>
    </source>
</evidence>
<feature type="compositionally biased region" description="Polar residues" evidence="1">
    <location>
        <begin position="363"/>
        <end position="381"/>
    </location>
</feature>
<comment type="caution">
    <text evidence="3">The sequence shown here is derived from an EMBL/GenBank/DDBJ whole genome shotgun (WGS) entry which is preliminary data.</text>
</comment>
<evidence type="ECO:0000259" key="2">
    <source>
        <dbReference type="PROSITE" id="PS50174"/>
    </source>
</evidence>
<dbReference type="EMBL" id="MCFH01000007">
    <property type="protein sequence ID" value="ORX56488.1"/>
    <property type="molecule type" value="Genomic_DNA"/>
</dbReference>
<feature type="compositionally biased region" description="Basic and acidic residues" evidence="1">
    <location>
        <begin position="751"/>
        <end position="760"/>
    </location>
</feature>
<feature type="compositionally biased region" description="Basic residues" evidence="1">
    <location>
        <begin position="761"/>
        <end position="794"/>
    </location>
</feature>
<feature type="region of interest" description="Disordered" evidence="1">
    <location>
        <begin position="607"/>
        <end position="689"/>
    </location>
</feature>
<dbReference type="PANTHER" id="PTHR13384:SF19">
    <property type="entry name" value="G PATCH DOMAIN-CONTAINING PROTEIN 1"/>
    <property type="match status" value="1"/>
</dbReference>
<feature type="domain" description="G-patch" evidence="2">
    <location>
        <begin position="154"/>
        <end position="174"/>
    </location>
</feature>
<evidence type="ECO:0000313" key="4">
    <source>
        <dbReference type="Proteomes" id="UP000193719"/>
    </source>
</evidence>
<proteinExistence type="predicted"/>
<accession>A0A1Y1VIG8</accession>
<evidence type="ECO:0000256" key="1">
    <source>
        <dbReference type="SAM" id="MobiDB-lite"/>
    </source>
</evidence>
<dbReference type="AlphaFoldDB" id="A0A1Y1VIG8"/>
<dbReference type="PANTHER" id="PTHR13384">
    <property type="entry name" value="G PATCH DOMAIN-CONTAINING PROTEIN 1"/>
    <property type="match status" value="1"/>
</dbReference>
<feature type="compositionally biased region" description="Basic residues" evidence="1">
    <location>
        <begin position="823"/>
        <end position="852"/>
    </location>
</feature>
<dbReference type="Proteomes" id="UP000193719">
    <property type="component" value="Unassembled WGS sequence"/>
</dbReference>
<dbReference type="GO" id="GO:0003723">
    <property type="term" value="F:RNA binding"/>
    <property type="evidence" value="ECO:0007669"/>
    <property type="project" value="TreeGrafter"/>
</dbReference>
<dbReference type="PROSITE" id="PS50174">
    <property type="entry name" value="G_PATCH"/>
    <property type="match status" value="1"/>
</dbReference>
<protein>
    <recommendedName>
        <fullName evidence="2">G-patch domain-containing protein</fullName>
    </recommendedName>
</protein>
<dbReference type="GO" id="GO:0006397">
    <property type="term" value="P:mRNA processing"/>
    <property type="evidence" value="ECO:0007669"/>
    <property type="project" value="InterPro"/>
</dbReference>
<feature type="compositionally biased region" description="Basic and acidic residues" evidence="1">
    <location>
        <begin position="607"/>
        <end position="631"/>
    </location>
</feature>
<dbReference type="OrthoDB" id="20507at2759"/>
<dbReference type="STRING" id="1754191.A0A1Y1VIG8"/>
<feature type="region of interest" description="Disordered" evidence="1">
    <location>
        <begin position="358"/>
        <end position="383"/>
    </location>
</feature>
<feature type="region of interest" description="Disordered" evidence="1">
    <location>
        <begin position="751"/>
        <end position="903"/>
    </location>
</feature>
<gene>
    <name evidence="3" type="ORF">BCR36DRAFT_580790</name>
</gene>